<name>B9SJH5_RICCO</name>
<gene>
    <name evidence="3" type="ORF">RCOM_0137660</name>
</gene>
<dbReference type="Proteomes" id="UP000008311">
    <property type="component" value="Unassembled WGS sequence"/>
</dbReference>
<dbReference type="EMBL" id="EQ973985">
    <property type="protein sequence ID" value="EEF36220.1"/>
    <property type="molecule type" value="Genomic_DNA"/>
</dbReference>
<organism evidence="3 4">
    <name type="scientific">Ricinus communis</name>
    <name type="common">Castor bean</name>
    <dbReference type="NCBI Taxonomy" id="3988"/>
    <lineage>
        <taxon>Eukaryota</taxon>
        <taxon>Viridiplantae</taxon>
        <taxon>Streptophyta</taxon>
        <taxon>Embryophyta</taxon>
        <taxon>Tracheophyta</taxon>
        <taxon>Spermatophyta</taxon>
        <taxon>Magnoliopsida</taxon>
        <taxon>eudicotyledons</taxon>
        <taxon>Gunneridae</taxon>
        <taxon>Pentapetalae</taxon>
        <taxon>rosids</taxon>
        <taxon>fabids</taxon>
        <taxon>Malpighiales</taxon>
        <taxon>Euphorbiaceae</taxon>
        <taxon>Acalyphoideae</taxon>
        <taxon>Acalypheae</taxon>
        <taxon>Ricinus</taxon>
    </lineage>
</organism>
<accession>B9SJH5</accession>
<proteinExistence type="predicted"/>
<reference evidence="4" key="1">
    <citation type="journal article" date="2010" name="Nat. Biotechnol.">
        <title>Draft genome sequence of the oilseed species Ricinus communis.</title>
        <authorList>
            <person name="Chan A.P."/>
            <person name="Crabtree J."/>
            <person name="Zhao Q."/>
            <person name="Lorenzi H."/>
            <person name="Orvis J."/>
            <person name="Puiu D."/>
            <person name="Melake-Berhan A."/>
            <person name="Jones K.M."/>
            <person name="Redman J."/>
            <person name="Chen G."/>
            <person name="Cahoon E.B."/>
            <person name="Gedil M."/>
            <person name="Stanke M."/>
            <person name="Haas B.J."/>
            <person name="Wortman J.R."/>
            <person name="Fraser-Liggett C.M."/>
            <person name="Ravel J."/>
            <person name="Rabinowicz P.D."/>
        </authorList>
    </citation>
    <scope>NUCLEOTIDE SEQUENCE [LARGE SCALE GENOMIC DNA]</scope>
    <source>
        <strain evidence="4">cv. Hale</strain>
    </source>
</reference>
<evidence type="ECO:0000256" key="2">
    <source>
        <dbReference type="SAM" id="SignalP"/>
    </source>
</evidence>
<feature type="region of interest" description="Disordered" evidence="1">
    <location>
        <begin position="32"/>
        <end position="52"/>
    </location>
</feature>
<protein>
    <submittedName>
        <fullName evidence="3">Uncharacterized protein</fullName>
    </submittedName>
</protein>
<dbReference type="AlphaFoldDB" id="B9SJH5"/>
<feature type="chain" id="PRO_5002891886" evidence="2">
    <location>
        <begin position="26"/>
        <end position="70"/>
    </location>
</feature>
<keyword evidence="4" id="KW-1185">Reference proteome</keyword>
<evidence type="ECO:0000313" key="4">
    <source>
        <dbReference type="Proteomes" id="UP000008311"/>
    </source>
</evidence>
<keyword evidence="2" id="KW-0732">Signal</keyword>
<feature type="signal peptide" evidence="2">
    <location>
        <begin position="1"/>
        <end position="25"/>
    </location>
</feature>
<evidence type="ECO:0000313" key="3">
    <source>
        <dbReference type="EMBL" id="EEF36220.1"/>
    </source>
</evidence>
<evidence type="ECO:0000256" key="1">
    <source>
        <dbReference type="SAM" id="MobiDB-lite"/>
    </source>
</evidence>
<dbReference type="InParanoid" id="B9SJH5"/>
<sequence>MALSKALMVLFLTILLMMSSHQVLPAERTEFPESSSKLGRKLAQATPSPPMATYETFPGGAGGCYPPDCN</sequence>